<protein>
    <submittedName>
        <fullName evidence="2">Sugar phosphate isomerase/epimerase</fullName>
    </submittedName>
</protein>
<reference evidence="2 3" key="2">
    <citation type="submission" date="2019-09" db="EMBL/GenBank/DDBJ databases">
        <title>Mesorhizobium sp. MaA-C15 isolated from Microcystis aeruginosa.</title>
        <authorList>
            <person name="Jeong S.E."/>
            <person name="Jin H.M."/>
            <person name="Jeon C.O."/>
        </authorList>
    </citation>
    <scope>NUCLEOTIDE SEQUENCE [LARGE SCALE GENOMIC DNA]</scope>
    <source>
        <strain evidence="2 3">MaA-C15</strain>
    </source>
</reference>
<gene>
    <name evidence="2" type="ORF">FY036_18240</name>
</gene>
<evidence type="ECO:0000313" key="2">
    <source>
        <dbReference type="EMBL" id="TYR30650.1"/>
    </source>
</evidence>
<evidence type="ECO:0000259" key="1">
    <source>
        <dbReference type="Pfam" id="PF01261"/>
    </source>
</evidence>
<dbReference type="AlphaFoldDB" id="A0A5D4GVX7"/>
<sequence>MTMLPNGATGTGISAHKRANDLSDFADELDMIEALGVEAIELPTYDMDIVIGGKIRQPQLDALRRACSGRNVVYSAHGALAINFMDEPWRLPRHMEVLKASLEVAAEVGAEHYVIHSGLMPQQQGDAVEAAYDRQREWLSRGGDLAAEHGLYLCVETLFAGYNGRELAMSPSRLASELDKIAHPRVGATFDFSHSLIKLDYDGRREDFIEEAKALAPWSRHLHIHDSFGRQDDIWMYVESERVAYGHGDLHLPVGWGDMQWEKIVAECEFPEGVLFNIELDKRYWYAAQETVDATRRLAGMARVKAAPRAA</sequence>
<dbReference type="Proteomes" id="UP000323258">
    <property type="component" value="Unassembled WGS sequence"/>
</dbReference>
<name>A0A5D4GVX7_9HYPH</name>
<comment type="caution">
    <text evidence="2">The sequence shown here is derived from an EMBL/GenBank/DDBJ whole genome shotgun (WGS) entry which is preliminary data.</text>
</comment>
<accession>A0A5D4GVX7</accession>
<dbReference type="InterPro" id="IPR036237">
    <property type="entry name" value="Xyl_isomerase-like_sf"/>
</dbReference>
<dbReference type="PANTHER" id="PTHR12110">
    <property type="entry name" value="HYDROXYPYRUVATE ISOMERASE"/>
    <property type="match status" value="1"/>
</dbReference>
<feature type="domain" description="Xylose isomerase-like TIM barrel" evidence="1">
    <location>
        <begin position="30"/>
        <end position="267"/>
    </location>
</feature>
<dbReference type="EMBL" id="VSZS01000066">
    <property type="protein sequence ID" value="TYR30650.1"/>
    <property type="molecule type" value="Genomic_DNA"/>
</dbReference>
<dbReference type="InterPro" id="IPR013022">
    <property type="entry name" value="Xyl_isomerase-like_TIM-brl"/>
</dbReference>
<organism evidence="2 3">
    <name type="scientific">Neoaquamicrobium microcysteis</name>
    <dbReference type="NCBI Taxonomy" id="2682781"/>
    <lineage>
        <taxon>Bacteria</taxon>
        <taxon>Pseudomonadati</taxon>
        <taxon>Pseudomonadota</taxon>
        <taxon>Alphaproteobacteria</taxon>
        <taxon>Hyphomicrobiales</taxon>
        <taxon>Phyllobacteriaceae</taxon>
        <taxon>Neoaquamicrobium</taxon>
    </lineage>
</organism>
<dbReference type="Gene3D" id="3.20.20.150">
    <property type="entry name" value="Divalent-metal-dependent TIM barrel enzymes"/>
    <property type="match status" value="1"/>
</dbReference>
<keyword evidence="3" id="KW-1185">Reference proteome</keyword>
<dbReference type="Pfam" id="PF01261">
    <property type="entry name" value="AP_endonuc_2"/>
    <property type="match status" value="1"/>
</dbReference>
<proteinExistence type="predicted"/>
<evidence type="ECO:0000313" key="3">
    <source>
        <dbReference type="Proteomes" id="UP000323258"/>
    </source>
</evidence>
<dbReference type="InterPro" id="IPR050312">
    <property type="entry name" value="IolE/XylAMocC-like"/>
</dbReference>
<reference evidence="2 3" key="1">
    <citation type="submission" date="2019-08" db="EMBL/GenBank/DDBJ databases">
        <authorList>
            <person name="Seo Y.L."/>
        </authorList>
    </citation>
    <scope>NUCLEOTIDE SEQUENCE [LARGE SCALE GENOMIC DNA]</scope>
    <source>
        <strain evidence="2 3">MaA-C15</strain>
    </source>
</reference>
<keyword evidence="2" id="KW-0413">Isomerase</keyword>
<dbReference type="SUPFAM" id="SSF51658">
    <property type="entry name" value="Xylose isomerase-like"/>
    <property type="match status" value="1"/>
</dbReference>
<dbReference type="GO" id="GO:0016853">
    <property type="term" value="F:isomerase activity"/>
    <property type="evidence" value="ECO:0007669"/>
    <property type="project" value="UniProtKB-KW"/>
</dbReference>